<dbReference type="AlphaFoldDB" id="A0AAW2PC70"/>
<protein>
    <submittedName>
        <fullName evidence="2">GBF-interacting protein 1-like</fullName>
    </submittedName>
</protein>
<dbReference type="InterPro" id="IPR009060">
    <property type="entry name" value="UBA-like_sf"/>
</dbReference>
<evidence type="ECO:0000259" key="1">
    <source>
        <dbReference type="Pfam" id="PF06972"/>
    </source>
</evidence>
<feature type="non-terminal residue" evidence="2">
    <location>
        <position position="53"/>
    </location>
</feature>
<dbReference type="Pfam" id="PF06972">
    <property type="entry name" value="GIP1_N"/>
    <property type="match status" value="1"/>
</dbReference>
<dbReference type="GO" id="GO:0051082">
    <property type="term" value="F:unfolded protein binding"/>
    <property type="evidence" value="ECO:0007669"/>
    <property type="project" value="TreeGrafter"/>
</dbReference>
<dbReference type="InterPro" id="IPR009719">
    <property type="entry name" value="GIP1_N"/>
</dbReference>
<dbReference type="PANTHER" id="PTHR46775:SF1">
    <property type="entry name" value="FLOCCULATION PROTEIN (DUF1296)"/>
    <property type="match status" value="1"/>
</dbReference>
<dbReference type="SUPFAM" id="SSF46934">
    <property type="entry name" value="UBA-like"/>
    <property type="match status" value="1"/>
</dbReference>
<reference evidence="2" key="1">
    <citation type="submission" date="2020-06" db="EMBL/GenBank/DDBJ databases">
        <authorList>
            <person name="Li T."/>
            <person name="Hu X."/>
            <person name="Zhang T."/>
            <person name="Song X."/>
            <person name="Zhang H."/>
            <person name="Dai N."/>
            <person name="Sheng W."/>
            <person name="Hou X."/>
            <person name="Wei L."/>
        </authorList>
    </citation>
    <scope>NUCLEOTIDE SEQUENCE</scope>
    <source>
        <strain evidence="2">G01</strain>
        <tissue evidence="2">Leaf</tissue>
    </source>
</reference>
<reference evidence="2" key="2">
    <citation type="journal article" date="2024" name="Plant">
        <title>Genomic evolution and insights into agronomic trait innovations of Sesamum species.</title>
        <authorList>
            <person name="Miao H."/>
            <person name="Wang L."/>
            <person name="Qu L."/>
            <person name="Liu H."/>
            <person name="Sun Y."/>
            <person name="Le M."/>
            <person name="Wang Q."/>
            <person name="Wei S."/>
            <person name="Zheng Y."/>
            <person name="Lin W."/>
            <person name="Duan Y."/>
            <person name="Cao H."/>
            <person name="Xiong S."/>
            <person name="Wang X."/>
            <person name="Wei L."/>
            <person name="Li C."/>
            <person name="Ma Q."/>
            <person name="Ju M."/>
            <person name="Zhao R."/>
            <person name="Li G."/>
            <person name="Mu C."/>
            <person name="Tian Q."/>
            <person name="Mei H."/>
            <person name="Zhang T."/>
            <person name="Gao T."/>
            <person name="Zhang H."/>
        </authorList>
    </citation>
    <scope>NUCLEOTIDE SEQUENCE</scope>
    <source>
        <strain evidence="2">G01</strain>
    </source>
</reference>
<dbReference type="PANTHER" id="PTHR46775">
    <property type="entry name" value="FLOCCULATION PROTEIN (DUF1296)"/>
    <property type="match status" value="1"/>
</dbReference>
<dbReference type="EMBL" id="JACGWK010000005">
    <property type="protein sequence ID" value="KAL0353489.1"/>
    <property type="molecule type" value="Genomic_DNA"/>
</dbReference>
<feature type="domain" description="GBF-interacting protein 1 N-terminal" evidence="1">
    <location>
        <begin position="9"/>
        <end position="53"/>
    </location>
</feature>
<proteinExistence type="predicted"/>
<dbReference type="InterPro" id="IPR044277">
    <property type="entry name" value="GIP1"/>
</dbReference>
<sequence>MSGFSRVSISDSLRKTIQDIKEITGKHSDEDVYAMLKECNMDPNETAQKLLYL</sequence>
<evidence type="ECO:0000313" key="2">
    <source>
        <dbReference type="EMBL" id="KAL0353489.1"/>
    </source>
</evidence>
<accession>A0AAW2PC70</accession>
<gene>
    <name evidence="2" type="ORF">Sangu_0930200</name>
</gene>
<comment type="caution">
    <text evidence="2">The sequence shown here is derived from an EMBL/GenBank/DDBJ whole genome shotgun (WGS) entry which is preliminary data.</text>
</comment>
<organism evidence="2">
    <name type="scientific">Sesamum angustifolium</name>
    <dbReference type="NCBI Taxonomy" id="2727405"/>
    <lineage>
        <taxon>Eukaryota</taxon>
        <taxon>Viridiplantae</taxon>
        <taxon>Streptophyta</taxon>
        <taxon>Embryophyta</taxon>
        <taxon>Tracheophyta</taxon>
        <taxon>Spermatophyta</taxon>
        <taxon>Magnoliopsida</taxon>
        <taxon>eudicotyledons</taxon>
        <taxon>Gunneridae</taxon>
        <taxon>Pentapetalae</taxon>
        <taxon>asterids</taxon>
        <taxon>lamiids</taxon>
        <taxon>Lamiales</taxon>
        <taxon>Pedaliaceae</taxon>
        <taxon>Sesamum</taxon>
    </lineage>
</organism>
<name>A0AAW2PC70_9LAMI</name>